<sequence length="224" mass="25192">MADWQGTFGDQYTMRNAELADRTKFFQRFLKYEIVDAFEIGCNIGTNMKVLERLGIETIGCDVNATAVNIATLNNLKAYVATGTDVDVYNTFDLVFTVGVLIHQQTAELIKMMKEMVRLSAKYVMFAEYVGDDEEVPYRGERHALFKREFGRIFESLFPQAELLDTGTAGKEMGFDNVTYWMYDISNCSSEDGFTQVARESSDEGEREEFIGAPVGAFGKVGVS</sequence>
<gene>
    <name evidence="2" type="ORF">MM415A02064_0003</name>
</gene>
<dbReference type="InterPro" id="IPR029063">
    <property type="entry name" value="SAM-dependent_MTases_sf"/>
</dbReference>
<dbReference type="SUPFAM" id="SSF53335">
    <property type="entry name" value="S-adenosyl-L-methionine-dependent methyltransferases"/>
    <property type="match status" value="1"/>
</dbReference>
<dbReference type="AlphaFoldDB" id="A0A6M3JY65"/>
<keyword evidence="2" id="KW-0489">Methyltransferase</keyword>
<proteinExistence type="predicted"/>
<name>A0A6M3JY65_9ZZZZ</name>
<dbReference type="InterPro" id="IPR013216">
    <property type="entry name" value="Methyltransf_11"/>
</dbReference>
<accession>A0A6M3JY65</accession>
<protein>
    <submittedName>
        <fullName evidence="2">Putative methyltransferase</fullName>
    </submittedName>
</protein>
<organism evidence="2">
    <name type="scientific">viral metagenome</name>
    <dbReference type="NCBI Taxonomy" id="1070528"/>
    <lineage>
        <taxon>unclassified sequences</taxon>
        <taxon>metagenomes</taxon>
        <taxon>organismal metagenomes</taxon>
    </lineage>
</organism>
<dbReference type="EMBL" id="MT142087">
    <property type="protein sequence ID" value="QJA74281.1"/>
    <property type="molecule type" value="Genomic_DNA"/>
</dbReference>
<dbReference type="Gene3D" id="3.40.50.150">
    <property type="entry name" value="Vaccinia Virus protein VP39"/>
    <property type="match status" value="1"/>
</dbReference>
<feature type="domain" description="Methyltransferase type 11" evidence="1">
    <location>
        <begin position="39"/>
        <end position="119"/>
    </location>
</feature>
<evidence type="ECO:0000313" key="2">
    <source>
        <dbReference type="EMBL" id="QJA74281.1"/>
    </source>
</evidence>
<evidence type="ECO:0000259" key="1">
    <source>
        <dbReference type="Pfam" id="PF08241"/>
    </source>
</evidence>
<dbReference type="GO" id="GO:0008757">
    <property type="term" value="F:S-adenosylmethionine-dependent methyltransferase activity"/>
    <property type="evidence" value="ECO:0007669"/>
    <property type="project" value="InterPro"/>
</dbReference>
<keyword evidence="2" id="KW-0808">Transferase</keyword>
<dbReference type="GO" id="GO:0032259">
    <property type="term" value="P:methylation"/>
    <property type="evidence" value="ECO:0007669"/>
    <property type="project" value="UniProtKB-KW"/>
</dbReference>
<reference evidence="2" key="1">
    <citation type="submission" date="2020-03" db="EMBL/GenBank/DDBJ databases">
        <title>The deep terrestrial virosphere.</title>
        <authorList>
            <person name="Holmfeldt K."/>
            <person name="Nilsson E."/>
            <person name="Simone D."/>
            <person name="Lopez-Fernandez M."/>
            <person name="Wu X."/>
            <person name="de Brujin I."/>
            <person name="Lundin D."/>
            <person name="Andersson A."/>
            <person name="Bertilsson S."/>
            <person name="Dopson M."/>
        </authorList>
    </citation>
    <scope>NUCLEOTIDE SEQUENCE</scope>
    <source>
        <strain evidence="2">MM415A02064</strain>
    </source>
</reference>
<dbReference type="Pfam" id="PF08241">
    <property type="entry name" value="Methyltransf_11"/>
    <property type="match status" value="1"/>
</dbReference>